<dbReference type="KEGG" id="msea:METESE_36460"/>
<reference evidence="2" key="1">
    <citation type="journal article" date="2023" name="Int. J. Syst. Evol. Microbiol.">
        <title>Mesoterricola silvestris gen. nov., sp. nov., Mesoterricola sediminis sp. nov., Geothrix oryzae sp. nov., Geothrix edaphica sp. nov., Geothrix rubra sp. nov., and Geothrix limicola sp. nov., six novel members of Acidobacteriota isolated from soils.</title>
        <authorList>
            <person name="Itoh H."/>
            <person name="Sugisawa Y."/>
            <person name="Mise K."/>
            <person name="Xu Z."/>
            <person name="Kuniyasu M."/>
            <person name="Ushijima N."/>
            <person name="Kawano K."/>
            <person name="Kobayashi E."/>
            <person name="Shiratori Y."/>
            <person name="Masuda Y."/>
            <person name="Senoo K."/>
        </authorList>
    </citation>
    <scope>NUCLEOTIDE SEQUENCE</scope>
    <source>
        <strain evidence="2">W786</strain>
    </source>
</reference>
<dbReference type="EMBL" id="AP027081">
    <property type="protein sequence ID" value="BDU78688.1"/>
    <property type="molecule type" value="Genomic_DNA"/>
</dbReference>
<evidence type="ECO:0008006" key="4">
    <source>
        <dbReference type="Google" id="ProtNLM"/>
    </source>
</evidence>
<dbReference type="SUPFAM" id="SSF103481">
    <property type="entry name" value="Multidrug resistance efflux transporter EmrE"/>
    <property type="match status" value="1"/>
</dbReference>
<dbReference type="Gene3D" id="1.10.3730.20">
    <property type="match status" value="1"/>
</dbReference>
<keyword evidence="1" id="KW-1133">Transmembrane helix</keyword>
<keyword evidence="3" id="KW-1185">Reference proteome</keyword>
<evidence type="ECO:0000313" key="2">
    <source>
        <dbReference type="EMBL" id="BDU78688.1"/>
    </source>
</evidence>
<dbReference type="InterPro" id="IPR037185">
    <property type="entry name" value="EmrE-like"/>
</dbReference>
<keyword evidence="1" id="KW-0812">Transmembrane</keyword>
<keyword evidence="1" id="KW-0472">Membrane</keyword>
<feature type="transmembrane region" description="Helical" evidence="1">
    <location>
        <begin position="38"/>
        <end position="56"/>
    </location>
</feature>
<protein>
    <recommendedName>
        <fullName evidence="4">EamA-like transporter family protein</fullName>
    </recommendedName>
</protein>
<accession>A0AA48HA36</accession>
<evidence type="ECO:0000313" key="3">
    <source>
        <dbReference type="Proteomes" id="UP001228113"/>
    </source>
</evidence>
<dbReference type="AlphaFoldDB" id="A0AA48HA36"/>
<proteinExistence type="predicted"/>
<dbReference type="Proteomes" id="UP001228113">
    <property type="component" value="Chromosome"/>
</dbReference>
<feature type="transmembrane region" description="Helical" evidence="1">
    <location>
        <begin position="90"/>
        <end position="107"/>
    </location>
</feature>
<evidence type="ECO:0000256" key="1">
    <source>
        <dbReference type="SAM" id="Phobius"/>
    </source>
</evidence>
<organism evidence="2 3">
    <name type="scientific">Mesoterricola sediminis</name>
    <dbReference type="NCBI Taxonomy" id="2927980"/>
    <lineage>
        <taxon>Bacteria</taxon>
        <taxon>Pseudomonadati</taxon>
        <taxon>Acidobacteriota</taxon>
        <taxon>Holophagae</taxon>
        <taxon>Holophagales</taxon>
        <taxon>Holophagaceae</taxon>
        <taxon>Mesoterricola</taxon>
    </lineage>
</organism>
<feature type="transmembrane region" description="Helical" evidence="1">
    <location>
        <begin position="63"/>
        <end position="84"/>
    </location>
</feature>
<sequence length="116" mass="12836">MHWLLTSLALQLLVLVLAKMAALRMRPFTLDNLLHNPPLLASVLCLACQALIWPLVLRRYPLFWSYLATTLVFVAIPAVSHWVFGEPLSAGNLAGAITIAAGLLVLLSDRREARHD</sequence>
<gene>
    <name evidence="2" type="ORF">METESE_36460</name>
</gene>
<dbReference type="RefSeq" id="WP_243331748.1">
    <property type="nucleotide sequence ID" value="NZ_AP027081.1"/>
</dbReference>
<name>A0AA48HA36_9BACT</name>